<feature type="region of interest" description="Disordered" evidence="1">
    <location>
        <begin position="22"/>
        <end position="54"/>
    </location>
</feature>
<gene>
    <name evidence="2" type="ORF">PCAMFM013_S008g000215</name>
</gene>
<accession>A0A0G4P8Z2</accession>
<dbReference type="Proteomes" id="UP000053732">
    <property type="component" value="Unassembled WGS sequence"/>
</dbReference>
<evidence type="ECO:0000313" key="2">
    <source>
        <dbReference type="EMBL" id="CRL22786.1"/>
    </source>
</evidence>
<dbReference type="EMBL" id="HG793141">
    <property type="protein sequence ID" value="CRL22786.1"/>
    <property type="molecule type" value="Genomic_DNA"/>
</dbReference>
<sequence length="81" mass="8779">METSLLQPWKLYLHELSQVPKAPRDNNLPSVNNLGDTESALNPEKLCPGSPECSLEPHPLGSTPTCAFESNIGIIFMNSTG</sequence>
<reference evidence="2 3" key="1">
    <citation type="journal article" date="2014" name="Nat. Commun.">
        <title>Multiple recent horizontal transfers of a large genomic region in cheese making fungi.</title>
        <authorList>
            <person name="Cheeseman K."/>
            <person name="Ropars J."/>
            <person name="Renault P."/>
            <person name="Dupont J."/>
            <person name="Gouzy J."/>
            <person name="Branca A."/>
            <person name="Abraham A.L."/>
            <person name="Ceppi M."/>
            <person name="Conseiller E."/>
            <person name="Debuchy R."/>
            <person name="Malagnac F."/>
            <person name="Goarin A."/>
            <person name="Silar P."/>
            <person name="Lacoste S."/>
            <person name="Sallet E."/>
            <person name="Bensimon A."/>
            <person name="Giraud T."/>
            <person name="Brygoo Y."/>
        </authorList>
    </citation>
    <scope>NUCLEOTIDE SEQUENCE [LARGE SCALE GENOMIC DNA]</scope>
    <source>
        <strain evidence="3">FM 013</strain>
    </source>
</reference>
<dbReference type="AlphaFoldDB" id="A0A0G4P8Z2"/>
<evidence type="ECO:0000313" key="3">
    <source>
        <dbReference type="Proteomes" id="UP000053732"/>
    </source>
</evidence>
<organism evidence="2 3">
    <name type="scientific">Penicillium camemberti (strain FM 013)</name>
    <dbReference type="NCBI Taxonomy" id="1429867"/>
    <lineage>
        <taxon>Eukaryota</taxon>
        <taxon>Fungi</taxon>
        <taxon>Dikarya</taxon>
        <taxon>Ascomycota</taxon>
        <taxon>Pezizomycotina</taxon>
        <taxon>Eurotiomycetes</taxon>
        <taxon>Eurotiomycetidae</taxon>
        <taxon>Eurotiales</taxon>
        <taxon>Aspergillaceae</taxon>
        <taxon>Penicillium</taxon>
    </lineage>
</organism>
<name>A0A0G4P8Z2_PENC3</name>
<proteinExistence type="predicted"/>
<feature type="compositionally biased region" description="Polar residues" evidence="1">
    <location>
        <begin position="27"/>
        <end position="40"/>
    </location>
</feature>
<protein>
    <submittedName>
        <fullName evidence="2">Str. FM013</fullName>
    </submittedName>
</protein>
<evidence type="ECO:0000256" key="1">
    <source>
        <dbReference type="SAM" id="MobiDB-lite"/>
    </source>
</evidence>
<keyword evidence="3" id="KW-1185">Reference proteome</keyword>